<proteinExistence type="inferred from homology"/>
<dbReference type="EMBL" id="CADCUY010000184">
    <property type="protein sequence ID" value="CAA9401156.1"/>
    <property type="molecule type" value="Genomic_DNA"/>
</dbReference>
<feature type="domain" description="EamA" evidence="4">
    <location>
        <begin position="6"/>
        <end position="100"/>
    </location>
</feature>
<dbReference type="GO" id="GO:0016020">
    <property type="term" value="C:membrane"/>
    <property type="evidence" value="ECO:0007669"/>
    <property type="project" value="InterPro"/>
</dbReference>
<comment type="similarity">
    <text evidence="1">Belongs to the EamA transporter family.</text>
</comment>
<evidence type="ECO:0000256" key="2">
    <source>
        <dbReference type="SAM" id="MobiDB-lite"/>
    </source>
</evidence>
<protein>
    <submittedName>
        <fullName evidence="5">Permease of the drug/metabolite transporter (DMT) superfamily</fullName>
    </submittedName>
</protein>
<dbReference type="SUPFAM" id="SSF103481">
    <property type="entry name" value="Multidrug resistance efflux transporter EmrE"/>
    <property type="match status" value="1"/>
</dbReference>
<evidence type="ECO:0000313" key="5">
    <source>
        <dbReference type="EMBL" id="CAA9401156.1"/>
    </source>
</evidence>
<gene>
    <name evidence="5" type="ORF">AVDCRST_MAG35-920</name>
</gene>
<organism evidence="5">
    <name type="scientific">uncultured Quadrisphaera sp</name>
    <dbReference type="NCBI Taxonomy" id="904978"/>
    <lineage>
        <taxon>Bacteria</taxon>
        <taxon>Bacillati</taxon>
        <taxon>Actinomycetota</taxon>
        <taxon>Actinomycetes</taxon>
        <taxon>Kineosporiales</taxon>
        <taxon>Kineosporiaceae</taxon>
        <taxon>Quadrisphaera</taxon>
        <taxon>environmental samples</taxon>
    </lineage>
</organism>
<feature type="region of interest" description="Disordered" evidence="2">
    <location>
        <begin position="91"/>
        <end position="122"/>
    </location>
</feature>
<keyword evidence="3" id="KW-1133">Transmembrane helix</keyword>
<keyword evidence="3" id="KW-0472">Membrane</keyword>
<accession>A0A6J4P622</accession>
<sequence length="122" mass="12328">MPPRRAALFASLAPLSWGGGCAVTRSFLPEGDPLLLTALRCLPTGVLLILLGPLWPPRRAWWGRVAVLAALTVAVCNACVVFSAQRLPSGVAAGVSSTPPRRGAHPGAGRGAGAGAGRAGGR</sequence>
<evidence type="ECO:0000256" key="1">
    <source>
        <dbReference type="ARBA" id="ARBA00007362"/>
    </source>
</evidence>
<keyword evidence="3" id="KW-0812">Transmembrane</keyword>
<feature type="compositionally biased region" description="Gly residues" evidence="2">
    <location>
        <begin position="106"/>
        <end position="122"/>
    </location>
</feature>
<evidence type="ECO:0000256" key="3">
    <source>
        <dbReference type="SAM" id="Phobius"/>
    </source>
</evidence>
<feature type="transmembrane region" description="Helical" evidence="3">
    <location>
        <begin position="61"/>
        <end position="84"/>
    </location>
</feature>
<dbReference type="InterPro" id="IPR037185">
    <property type="entry name" value="EmrE-like"/>
</dbReference>
<dbReference type="AlphaFoldDB" id="A0A6J4P622"/>
<evidence type="ECO:0000259" key="4">
    <source>
        <dbReference type="Pfam" id="PF00892"/>
    </source>
</evidence>
<name>A0A6J4P622_9ACTN</name>
<reference evidence="5" key="1">
    <citation type="submission" date="2020-02" db="EMBL/GenBank/DDBJ databases">
        <authorList>
            <person name="Meier V. D."/>
        </authorList>
    </citation>
    <scope>NUCLEOTIDE SEQUENCE</scope>
    <source>
        <strain evidence="5">AVDCRST_MAG35</strain>
    </source>
</reference>
<dbReference type="Pfam" id="PF00892">
    <property type="entry name" value="EamA"/>
    <property type="match status" value="1"/>
</dbReference>
<feature type="transmembrane region" description="Helical" evidence="3">
    <location>
        <begin position="34"/>
        <end position="54"/>
    </location>
</feature>
<dbReference type="PROSITE" id="PS51257">
    <property type="entry name" value="PROKAR_LIPOPROTEIN"/>
    <property type="match status" value="1"/>
</dbReference>
<dbReference type="InterPro" id="IPR000620">
    <property type="entry name" value="EamA_dom"/>
</dbReference>